<dbReference type="InterPro" id="IPR028250">
    <property type="entry name" value="DsbDN"/>
</dbReference>
<proteinExistence type="predicted"/>
<name>A0A6N8JGB1_9BACT</name>
<dbReference type="EMBL" id="WRXO01000006">
    <property type="protein sequence ID" value="MVT43182.1"/>
    <property type="molecule type" value="Genomic_DNA"/>
</dbReference>
<keyword evidence="2" id="KW-0813">Transport</keyword>
<dbReference type="InterPro" id="IPR036929">
    <property type="entry name" value="DsbDN_sf"/>
</dbReference>
<keyword evidence="3" id="KW-1185">Reference proteome</keyword>
<dbReference type="RefSeq" id="WP_157301784.1">
    <property type="nucleotide sequence ID" value="NZ_BAAAZB010000004.1"/>
</dbReference>
<comment type="caution">
    <text evidence="2">The sequence shown here is derived from an EMBL/GenBank/DDBJ whole genome shotgun (WGS) entry which is preliminary data.</text>
</comment>
<reference evidence="2 3" key="1">
    <citation type="submission" date="2019-12" db="EMBL/GenBank/DDBJ databases">
        <title>The draft genomic sequence of strain Chitinophaga oryziterrae JCM 16595.</title>
        <authorList>
            <person name="Zhang X."/>
        </authorList>
    </citation>
    <scope>NUCLEOTIDE SEQUENCE [LARGE SCALE GENOMIC DNA]</scope>
    <source>
        <strain evidence="2 3">JCM 16595</strain>
    </source>
</reference>
<gene>
    <name evidence="2" type="ORF">GO495_21475</name>
</gene>
<dbReference type="Gene3D" id="2.60.40.1250">
    <property type="entry name" value="Thiol:disulfide interchange protein DsbD, N-terminal domain"/>
    <property type="match status" value="1"/>
</dbReference>
<organism evidence="2 3">
    <name type="scientific">Chitinophaga oryziterrae</name>
    <dbReference type="NCBI Taxonomy" id="1031224"/>
    <lineage>
        <taxon>Bacteria</taxon>
        <taxon>Pseudomonadati</taxon>
        <taxon>Bacteroidota</taxon>
        <taxon>Chitinophagia</taxon>
        <taxon>Chitinophagales</taxon>
        <taxon>Chitinophagaceae</taxon>
        <taxon>Chitinophaga</taxon>
    </lineage>
</organism>
<evidence type="ECO:0000259" key="1">
    <source>
        <dbReference type="Pfam" id="PF11412"/>
    </source>
</evidence>
<evidence type="ECO:0000313" key="3">
    <source>
        <dbReference type="Proteomes" id="UP000468388"/>
    </source>
</evidence>
<evidence type="ECO:0000313" key="2">
    <source>
        <dbReference type="EMBL" id="MVT43182.1"/>
    </source>
</evidence>
<protein>
    <submittedName>
        <fullName evidence="2">Sugar transporter</fullName>
    </submittedName>
</protein>
<sequence length="149" mass="16750">MKKSVILLVIATFLAFKGFGQILDPVKWSYAAKKTSKNEALVCVTATLDKGWHLYSMYVKPGGPQPTKFKFEKSKAYDLMGNTIEPAPTVRLEPEFMMEVGYFETSVTFQQKIKLKGKKVTVKGVVKFMVCNDNQCLPPDEAKFTVEVP</sequence>
<dbReference type="Proteomes" id="UP000468388">
    <property type="component" value="Unassembled WGS sequence"/>
</dbReference>
<accession>A0A6N8JGB1</accession>
<dbReference type="OrthoDB" id="767251at2"/>
<feature type="domain" description="Thiol:disulfide interchange protein DsbD N-terminal" evidence="1">
    <location>
        <begin position="35"/>
        <end position="146"/>
    </location>
</feature>
<keyword evidence="2" id="KW-0762">Sugar transport</keyword>
<dbReference type="AlphaFoldDB" id="A0A6N8JGB1"/>
<dbReference type="Pfam" id="PF11412">
    <property type="entry name" value="DsbD_N"/>
    <property type="match status" value="1"/>
</dbReference>